<organism evidence="4 5">
    <name type="scientific">Aliiglaciecola litoralis</name>
    <dbReference type="NCBI Taxonomy" id="582857"/>
    <lineage>
        <taxon>Bacteria</taxon>
        <taxon>Pseudomonadati</taxon>
        <taxon>Pseudomonadota</taxon>
        <taxon>Gammaproteobacteria</taxon>
        <taxon>Alteromonadales</taxon>
        <taxon>Alteromonadaceae</taxon>
        <taxon>Aliiglaciecola</taxon>
    </lineage>
</organism>
<evidence type="ECO:0000259" key="3">
    <source>
        <dbReference type="Pfam" id="PF00817"/>
    </source>
</evidence>
<dbReference type="Proteomes" id="UP001500359">
    <property type="component" value="Unassembled WGS sequence"/>
</dbReference>
<evidence type="ECO:0000313" key="4">
    <source>
        <dbReference type="EMBL" id="GAA0856138.1"/>
    </source>
</evidence>
<comment type="caution">
    <text evidence="4">The sequence shown here is derived from an EMBL/GenBank/DDBJ whole genome shotgun (WGS) entry which is preliminary data.</text>
</comment>
<accession>A0ABP3WVX9</accession>
<dbReference type="CDD" id="cd03468">
    <property type="entry name" value="PolY_like"/>
    <property type="match status" value="1"/>
</dbReference>
<evidence type="ECO:0000256" key="2">
    <source>
        <dbReference type="ARBA" id="ARBA00022763"/>
    </source>
</evidence>
<keyword evidence="2" id="KW-0227">DNA damage</keyword>
<dbReference type="SUPFAM" id="SSF56672">
    <property type="entry name" value="DNA/RNA polymerases"/>
    <property type="match status" value="1"/>
</dbReference>
<gene>
    <name evidence="4" type="ORF">GCM10009114_16960</name>
</gene>
<dbReference type="InterPro" id="IPR001126">
    <property type="entry name" value="UmuC"/>
</dbReference>
<dbReference type="RefSeq" id="WP_343858724.1">
    <property type="nucleotide sequence ID" value="NZ_BAAAFD010000004.1"/>
</dbReference>
<protein>
    <submittedName>
        <fullName evidence="4">DNA polymerase Y family protein</fullName>
    </submittedName>
</protein>
<dbReference type="PANTHER" id="PTHR35369">
    <property type="entry name" value="BLR3025 PROTEIN-RELATED"/>
    <property type="match status" value="1"/>
</dbReference>
<dbReference type="InterPro" id="IPR043128">
    <property type="entry name" value="Rev_trsase/Diguanyl_cyclase"/>
</dbReference>
<feature type="domain" description="UmuC" evidence="3">
    <location>
        <begin position="41"/>
        <end position="165"/>
    </location>
</feature>
<sequence length="485" mass="55228">MQSLWLYLHFPNLQLDSLCDLGALAPTTDDLAKDNDAHQGAKPIVILHAKSNTVIQLNQLALAAGIQKGMGLGTAAALDQHLQVVAYRADVEQKKLTEIAEHLYLVTSDICLFPPDGLLLRIHNMLTLYGGLAAYWRVLKGQLSHFRVSYHYATGQSPYAARMLARTQWDQISDHLPMLQHQIGVRQLSDSELSAKTVSKLNRVGIHTIADLMAISLKDIAKRFDIELVTYLGRLSGEFHHPIAFFHPQSRFQHYLELLYEISYTDSLLPPMKHQLQALEQFLKVRDRLTQKIIFTLHQRDADSLTLEVGSAQDEYQAAKWLQLIELKLAQLKLQAPVFALTLTTGSTQERCPDKADLFSARKGALSYLQLISILQARLGEQAVKQVCLTDDFRPDKVNHYQLPQSQHQPIDFRLQALRPSFLLNTAQPLTEKVTVIHGPERISTGWWDNQAMTRDYFIAQNSQQQWLWIFRTPNKKWFVHGLFS</sequence>
<dbReference type="PANTHER" id="PTHR35369:SF2">
    <property type="entry name" value="BLR3025 PROTEIN"/>
    <property type="match status" value="1"/>
</dbReference>
<dbReference type="Gene3D" id="3.40.1170.60">
    <property type="match status" value="1"/>
</dbReference>
<name>A0ABP3WVX9_9ALTE</name>
<evidence type="ECO:0000256" key="1">
    <source>
        <dbReference type="ARBA" id="ARBA00010945"/>
    </source>
</evidence>
<reference evidence="5" key="1">
    <citation type="journal article" date="2019" name="Int. J. Syst. Evol. Microbiol.">
        <title>The Global Catalogue of Microorganisms (GCM) 10K type strain sequencing project: providing services to taxonomists for standard genome sequencing and annotation.</title>
        <authorList>
            <consortium name="The Broad Institute Genomics Platform"/>
            <consortium name="The Broad Institute Genome Sequencing Center for Infectious Disease"/>
            <person name="Wu L."/>
            <person name="Ma J."/>
        </authorList>
    </citation>
    <scope>NUCLEOTIDE SEQUENCE [LARGE SCALE GENOMIC DNA]</scope>
    <source>
        <strain evidence="5">JCM 15896</strain>
    </source>
</reference>
<dbReference type="Pfam" id="PF00817">
    <property type="entry name" value="IMS"/>
    <property type="match status" value="1"/>
</dbReference>
<keyword evidence="5" id="KW-1185">Reference proteome</keyword>
<proteinExistence type="inferred from homology"/>
<dbReference type="InterPro" id="IPR043502">
    <property type="entry name" value="DNA/RNA_pol_sf"/>
</dbReference>
<comment type="similarity">
    <text evidence="1">Belongs to the DNA polymerase type-Y family.</text>
</comment>
<evidence type="ECO:0000313" key="5">
    <source>
        <dbReference type="Proteomes" id="UP001500359"/>
    </source>
</evidence>
<dbReference type="Gene3D" id="3.30.70.270">
    <property type="match status" value="1"/>
</dbReference>
<dbReference type="EMBL" id="BAAAFD010000004">
    <property type="protein sequence ID" value="GAA0856138.1"/>
    <property type="molecule type" value="Genomic_DNA"/>
</dbReference>
<dbReference type="InterPro" id="IPR050356">
    <property type="entry name" value="SulA_CellDiv_inhibitor"/>
</dbReference>